<keyword evidence="1" id="KW-1133">Transmembrane helix</keyword>
<evidence type="ECO:0000313" key="3">
    <source>
        <dbReference type="Proteomes" id="UP001292182"/>
    </source>
</evidence>
<dbReference type="PANTHER" id="PTHR34219">
    <property type="entry name" value="IRON-REGULATED INNER MEMBRANE PROTEIN-RELATED"/>
    <property type="match status" value="1"/>
</dbReference>
<evidence type="ECO:0000256" key="1">
    <source>
        <dbReference type="SAM" id="Phobius"/>
    </source>
</evidence>
<dbReference type="PANTHER" id="PTHR34219:SF6">
    <property type="entry name" value="BLR3280 PROTEIN"/>
    <property type="match status" value="1"/>
</dbReference>
<protein>
    <recommendedName>
        <fullName evidence="4">PepSY-associated TM helix family protein</fullName>
    </recommendedName>
</protein>
<proteinExistence type="predicted"/>
<reference evidence="3" key="1">
    <citation type="submission" date="2023-07" db="EMBL/GenBank/DDBJ databases">
        <title>Whole genome sequence analysis of rice epiphytic Sphingomonas sanguinis OsEp_Plm_15B2.</title>
        <authorList>
            <person name="Sahu K.P."/>
            <person name="Asharani P."/>
            <person name="Reddy B."/>
            <person name="Kumar A."/>
        </authorList>
    </citation>
    <scope>NUCLEOTIDE SEQUENCE [LARGE SCALE GENOMIC DNA]</scope>
    <source>
        <strain evidence="3">OsEp_Plm_15B2</strain>
    </source>
</reference>
<feature type="transmembrane region" description="Helical" evidence="1">
    <location>
        <begin position="267"/>
        <end position="287"/>
    </location>
</feature>
<feature type="transmembrane region" description="Helical" evidence="1">
    <location>
        <begin position="40"/>
        <end position="64"/>
    </location>
</feature>
<keyword evidence="1" id="KW-0472">Membrane</keyword>
<feature type="transmembrane region" description="Helical" evidence="1">
    <location>
        <begin position="226"/>
        <end position="246"/>
    </location>
</feature>
<gene>
    <name evidence="2" type="ORF">N4G62_12145</name>
</gene>
<feature type="transmembrane region" description="Helical" evidence="1">
    <location>
        <begin position="457"/>
        <end position="480"/>
    </location>
</feature>
<dbReference type="RefSeq" id="WP_322539645.1">
    <property type="nucleotide sequence ID" value="NZ_JAOBTW010000012.1"/>
</dbReference>
<sequence>MATSNGYWAARVRWMWCFVPGSDRPWGKAALRLAFLAHRWVGIVTCLFFAMWFASGLVMLYVPYPSLSPAETWKRAQPIDWARVGRAPMAPDARRITLEMRDAVPVWRIESRDGDTRTLSADGGAVAPVNAALAMRVAIRFAGPIRAAERIADDQWTVAGGFDRHRPLWKVAIADAAGTELYISSLTGQPVQRTTRTQRAWNWVGSVPHWIYPTLLRRDRENWRQAVMWVAGPCIAVALTGLWIGILRLRAGRRRYRGGRMTPYHGWMLWHHVSGLAGGVVLTTWIVSGWLSVDPGHAFAGGESPAAMMRAYAGQAGQPHDLGRLARIAPNARTVEWSGDAGFARIAVDRASPHPHWLEQATLQPARAADPLRAAMLVPDGRRVAREWLAWPDFYWTDATRLPLWRLRFDDAAATWLYVDPMSGALVERQDGTRRAYRWVYTLLHTWDWPWLTAHEWVWTGWMWLWSLAGLVLSISGIVLGQRRLRRPARGKG</sequence>
<comment type="caution">
    <text evidence="2">The sequence shown here is derived from an EMBL/GenBank/DDBJ whole genome shotgun (WGS) entry which is preliminary data.</text>
</comment>
<dbReference type="EMBL" id="JAOBTW010000012">
    <property type="protein sequence ID" value="MDZ7282778.1"/>
    <property type="molecule type" value="Genomic_DNA"/>
</dbReference>
<keyword evidence="1" id="KW-0812">Transmembrane</keyword>
<name>A0ABU5LS63_9SPHN</name>
<accession>A0ABU5LS63</accession>
<dbReference type="Proteomes" id="UP001292182">
    <property type="component" value="Unassembled WGS sequence"/>
</dbReference>
<keyword evidence="3" id="KW-1185">Reference proteome</keyword>
<evidence type="ECO:0008006" key="4">
    <source>
        <dbReference type="Google" id="ProtNLM"/>
    </source>
</evidence>
<dbReference type="InterPro" id="IPR005625">
    <property type="entry name" value="PepSY-ass_TM"/>
</dbReference>
<evidence type="ECO:0000313" key="2">
    <source>
        <dbReference type="EMBL" id="MDZ7282778.1"/>
    </source>
</evidence>
<organism evidence="2 3">
    <name type="scientific">Sphingomonas sanguinis</name>
    <dbReference type="NCBI Taxonomy" id="33051"/>
    <lineage>
        <taxon>Bacteria</taxon>
        <taxon>Pseudomonadati</taxon>
        <taxon>Pseudomonadota</taxon>
        <taxon>Alphaproteobacteria</taxon>
        <taxon>Sphingomonadales</taxon>
        <taxon>Sphingomonadaceae</taxon>
        <taxon>Sphingomonas</taxon>
    </lineage>
</organism>